<proteinExistence type="predicted"/>
<dbReference type="Proteomes" id="UP001201701">
    <property type="component" value="Unassembled WGS sequence"/>
</dbReference>
<gene>
    <name evidence="1" type="ORF">L4923_24790</name>
</gene>
<reference evidence="1 2" key="1">
    <citation type="submission" date="2022-02" db="EMBL/GenBank/DDBJ databases">
        <title>Draft genome sequence of Mezorhizobium retamae strain IRAMC:0171 isolated from Retama raetam nodules.</title>
        <authorList>
            <person name="Bengaied R."/>
            <person name="Sbissi I."/>
            <person name="Huber K."/>
            <person name="Ghodbane F."/>
            <person name="Nouioui I."/>
            <person name="Tarhouni M."/>
            <person name="Gtari M."/>
        </authorList>
    </citation>
    <scope>NUCLEOTIDE SEQUENCE [LARGE SCALE GENOMIC DNA]</scope>
    <source>
        <strain evidence="1 2">IRAMC:0171</strain>
    </source>
</reference>
<protein>
    <submittedName>
        <fullName evidence="1">Uncharacterized protein</fullName>
    </submittedName>
</protein>
<dbReference type="RefSeq" id="WP_239369776.1">
    <property type="nucleotide sequence ID" value="NZ_JAKREW010000037.1"/>
</dbReference>
<accession>A0ABS9QLI0</accession>
<keyword evidence="2" id="KW-1185">Reference proteome</keyword>
<comment type="caution">
    <text evidence="1">The sequence shown here is derived from an EMBL/GenBank/DDBJ whole genome shotgun (WGS) entry which is preliminary data.</text>
</comment>
<dbReference type="EMBL" id="JAKREW010000037">
    <property type="protein sequence ID" value="MCG7508262.1"/>
    <property type="molecule type" value="Genomic_DNA"/>
</dbReference>
<organism evidence="1 2">
    <name type="scientific">Mesorhizobium retamae</name>
    <dbReference type="NCBI Taxonomy" id="2912854"/>
    <lineage>
        <taxon>Bacteria</taxon>
        <taxon>Pseudomonadati</taxon>
        <taxon>Pseudomonadota</taxon>
        <taxon>Alphaproteobacteria</taxon>
        <taxon>Hyphomicrobiales</taxon>
        <taxon>Phyllobacteriaceae</taxon>
        <taxon>Mesorhizobium</taxon>
    </lineage>
</organism>
<sequence>MPMRQKLEEAGVLQPEEIALLTRVYEATCRKFENNSDREQRASRIIANYQLGIRDEDELIELSRRPLGR</sequence>
<name>A0ABS9QLI0_9HYPH</name>
<evidence type="ECO:0000313" key="2">
    <source>
        <dbReference type="Proteomes" id="UP001201701"/>
    </source>
</evidence>
<evidence type="ECO:0000313" key="1">
    <source>
        <dbReference type="EMBL" id="MCG7508262.1"/>
    </source>
</evidence>